<sequence>PFLSILPALDPGTVEHISLLNKGAFSQGPHANKSIKGTPQRKVTLPTGPVHPDSFYKLALALPVASFTETLQDPQ</sequence>
<accession>A0AAD1VMF3</accession>
<evidence type="ECO:0000313" key="2">
    <source>
        <dbReference type="Proteomes" id="UP001295444"/>
    </source>
</evidence>
<proteinExistence type="predicted"/>
<protein>
    <submittedName>
        <fullName evidence="1">Uncharacterized protein</fullName>
    </submittedName>
</protein>
<name>A0AAD1VMF3_PELCU</name>
<reference evidence="1" key="1">
    <citation type="submission" date="2022-03" db="EMBL/GenBank/DDBJ databases">
        <authorList>
            <person name="Alioto T."/>
            <person name="Alioto T."/>
            <person name="Gomez Garrido J."/>
        </authorList>
    </citation>
    <scope>NUCLEOTIDE SEQUENCE</scope>
</reference>
<dbReference type="EMBL" id="OW240912">
    <property type="protein sequence ID" value="CAH2221866.1"/>
    <property type="molecule type" value="Genomic_DNA"/>
</dbReference>
<dbReference type="Proteomes" id="UP001295444">
    <property type="component" value="Chromosome 01"/>
</dbReference>
<organism evidence="1 2">
    <name type="scientific">Pelobates cultripes</name>
    <name type="common">Western spadefoot toad</name>
    <dbReference type="NCBI Taxonomy" id="61616"/>
    <lineage>
        <taxon>Eukaryota</taxon>
        <taxon>Metazoa</taxon>
        <taxon>Chordata</taxon>
        <taxon>Craniata</taxon>
        <taxon>Vertebrata</taxon>
        <taxon>Euteleostomi</taxon>
        <taxon>Amphibia</taxon>
        <taxon>Batrachia</taxon>
        <taxon>Anura</taxon>
        <taxon>Pelobatoidea</taxon>
        <taxon>Pelobatidae</taxon>
        <taxon>Pelobates</taxon>
    </lineage>
</organism>
<feature type="non-terminal residue" evidence="1">
    <location>
        <position position="1"/>
    </location>
</feature>
<keyword evidence="2" id="KW-1185">Reference proteome</keyword>
<gene>
    <name evidence="1" type="ORF">PECUL_23A015948</name>
</gene>
<dbReference type="AlphaFoldDB" id="A0AAD1VMF3"/>
<evidence type="ECO:0000313" key="1">
    <source>
        <dbReference type="EMBL" id="CAH2221866.1"/>
    </source>
</evidence>
<feature type="non-terminal residue" evidence="1">
    <location>
        <position position="75"/>
    </location>
</feature>